<evidence type="ECO:0000256" key="1">
    <source>
        <dbReference type="SAM" id="SignalP"/>
    </source>
</evidence>
<sequence>MKSVQLGYMSRVISLYFSLSLFAFAHASSLPQDARLVVTGGTLTDVVFALGAEARVVAVDSSSLSPARAQQKPVVGYYRELAAEGVLSVQPTHVWALAGTGSKQTLRQIERAGVQVEHFAKPESVADLLQLITHVSGRLNASEQGHALRAEIEHQLERFNAQQPPADSTPRGLFILQASERGVVTAGTDTVPDLLFGYAHVDNLVAHQGYKAVSREYLALHQADFLMAPQHVVDAAGGPEAFCAQPTLRLVTAAQECRLLVMDSLLALGMTTQVATAIQQVIQYAYQHDV</sequence>
<feature type="chain" id="PRO_5016396670" evidence="1">
    <location>
        <begin position="26"/>
        <end position="290"/>
    </location>
</feature>
<keyword evidence="1" id="KW-0732">Signal</keyword>
<dbReference type="EMBL" id="QLMD01000001">
    <property type="protein sequence ID" value="RAK01416.1"/>
    <property type="molecule type" value="Genomic_DNA"/>
</dbReference>
<dbReference type="AlphaFoldDB" id="A0A327XB24"/>
<protein>
    <submittedName>
        <fullName evidence="3">Iron complex transport system substrate-binding protein</fullName>
    </submittedName>
</protein>
<evidence type="ECO:0000259" key="2">
    <source>
        <dbReference type="PROSITE" id="PS50983"/>
    </source>
</evidence>
<dbReference type="PROSITE" id="PS50983">
    <property type="entry name" value="FE_B12_PBP"/>
    <property type="match status" value="1"/>
</dbReference>
<comment type="caution">
    <text evidence="3">The sequence shown here is derived from an EMBL/GenBank/DDBJ whole genome shotgun (WGS) entry which is preliminary data.</text>
</comment>
<dbReference type="Proteomes" id="UP000249203">
    <property type="component" value="Unassembled WGS sequence"/>
</dbReference>
<organism evidence="3 4">
    <name type="scientific">Aliidiomarina maris</name>
    <dbReference type="NCBI Taxonomy" id="531312"/>
    <lineage>
        <taxon>Bacteria</taxon>
        <taxon>Pseudomonadati</taxon>
        <taxon>Pseudomonadota</taxon>
        <taxon>Gammaproteobacteria</taxon>
        <taxon>Alteromonadales</taxon>
        <taxon>Idiomarinaceae</taxon>
        <taxon>Aliidiomarina</taxon>
    </lineage>
</organism>
<reference evidence="3 4" key="1">
    <citation type="submission" date="2018-06" db="EMBL/GenBank/DDBJ databases">
        <title>Genomic Encyclopedia of Type Strains, Phase III (KMG-III): the genomes of soil and plant-associated and newly described type strains.</title>
        <authorList>
            <person name="Whitman W."/>
        </authorList>
    </citation>
    <scope>NUCLEOTIDE SEQUENCE [LARGE SCALE GENOMIC DNA]</scope>
    <source>
        <strain evidence="3 4">CGMCC 1.15366</strain>
    </source>
</reference>
<name>A0A327XB24_9GAMM</name>
<feature type="signal peptide" evidence="1">
    <location>
        <begin position="1"/>
        <end position="25"/>
    </location>
</feature>
<dbReference type="Gene3D" id="3.40.50.1980">
    <property type="entry name" value="Nitrogenase molybdenum iron protein domain"/>
    <property type="match status" value="2"/>
</dbReference>
<feature type="domain" description="Fe/B12 periplasmic-binding" evidence="2">
    <location>
        <begin position="35"/>
        <end position="290"/>
    </location>
</feature>
<proteinExistence type="predicted"/>
<accession>A0A327XB24</accession>
<dbReference type="SUPFAM" id="SSF53807">
    <property type="entry name" value="Helical backbone' metal receptor"/>
    <property type="match status" value="1"/>
</dbReference>
<evidence type="ECO:0000313" key="4">
    <source>
        <dbReference type="Proteomes" id="UP000249203"/>
    </source>
</evidence>
<dbReference type="PANTHER" id="PTHR30535:SF4">
    <property type="entry name" value="HEMIN-BINDING PERIPLASMIC PROTEIN HMUT"/>
    <property type="match status" value="1"/>
</dbReference>
<dbReference type="Pfam" id="PF01497">
    <property type="entry name" value="Peripla_BP_2"/>
    <property type="match status" value="1"/>
</dbReference>
<gene>
    <name evidence="3" type="ORF">B0I24_10139</name>
</gene>
<dbReference type="InterPro" id="IPR002491">
    <property type="entry name" value="ABC_transptr_periplasmic_BD"/>
</dbReference>
<dbReference type="InterPro" id="IPR050902">
    <property type="entry name" value="ABC_Transporter_SBP"/>
</dbReference>
<dbReference type="PANTHER" id="PTHR30535">
    <property type="entry name" value="VITAMIN B12-BINDING PROTEIN"/>
    <property type="match status" value="1"/>
</dbReference>
<evidence type="ECO:0000313" key="3">
    <source>
        <dbReference type="EMBL" id="RAK01416.1"/>
    </source>
</evidence>